<feature type="non-terminal residue" evidence="1">
    <location>
        <position position="1"/>
    </location>
</feature>
<dbReference type="EMBL" id="ASPP01045862">
    <property type="protein sequence ID" value="ETN98765.1"/>
    <property type="molecule type" value="Genomic_DNA"/>
</dbReference>
<sequence>NFRNYNQKKKWHLRMSLNFSETEIIRWMNNESELVEKIEQYEKYKNVDAARTEKVFNYLKELETKKKQGTLKQDLGKALNSVEHYLRCYCKLVQNQFRSLDYTEIVTISKTDMNEFLQIK</sequence>
<comment type="caution">
    <text evidence="1">The sequence shown here is derived from an EMBL/GenBank/DDBJ whole genome shotgun (WGS) entry which is preliminary data.</text>
</comment>
<accession>X6LBK7</accession>
<evidence type="ECO:0000313" key="2">
    <source>
        <dbReference type="Proteomes" id="UP000023152"/>
    </source>
</evidence>
<protein>
    <submittedName>
        <fullName evidence="1">Uncharacterized protein</fullName>
    </submittedName>
</protein>
<proteinExistence type="predicted"/>
<evidence type="ECO:0000313" key="1">
    <source>
        <dbReference type="EMBL" id="ETN98765.1"/>
    </source>
</evidence>
<dbReference type="Proteomes" id="UP000023152">
    <property type="component" value="Unassembled WGS sequence"/>
</dbReference>
<keyword evidence="2" id="KW-1185">Reference proteome</keyword>
<name>X6LBK7_RETFI</name>
<organism evidence="1 2">
    <name type="scientific">Reticulomyxa filosa</name>
    <dbReference type="NCBI Taxonomy" id="46433"/>
    <lineage>
        <taxon>Eukaryota</taxon>
        <taxon>Sar</taxon>
        <taxon>Rhizaria</taxon>
        <taxon>Retaria</taxon>
        <taxon>Foraminifera</taxon>
        <taxon>Monothalamids</taxon>
        <taxon>Reticulomyxidae</taxon>
        <taxon>Reticulomyxa</taxon>
    </lineage>
</organism>
<dbReference type="AlphaFoldDB" id="X6LBK7"/>
<gene>
    <name evidence="1" type="ORF">RFI_38722</name>
</gene>
<reference evidence="1 2" key="1">
    <citation type="journal article" date="2013" name="Curr. Biol.">
        <title>The Genome of the Foraminiferan Reticulomyxa filosa.</title>
        <authorList>
            <person name="Glockner G."/>
            <person name="Hulsmann N."/>
            <person name="Schleicher M."/>
            <person name="Noegel A.A."/>
            <person name="Eichinger L."/>
            <person name="Gallinger C."/>
            <person name="Pawlowski J."/>
            <person name="Sierra R."/>
            <person name="Euteneuer U."/>
            <person name="Pillet L."/>
            <person name="Moustafa A."/>
            <person name="Platzer M."/>
            <person name="Groth M."/>
            <person name="Szafranski K."/>
            <person name="Schliwa M."/>
        </authorList>
    </citation>
    <scope>NUCLEOTIDE SEQUENCE [LARGE SCALE GENOMIC DNA]</scope>
</reference>